<accession>N1R0J1</accession>
<protein>
    <submittedName>
        <fullName evidence="1">Uncharacterized protein</fullName>
    </submittedName>
</protein>
<evidence type="ECO:0000313" key="1">
    <source>
        <dbReference type="EnsemblPlants" id="EMT17352"/>
    </source>
</evidence>
<name>N1R0J1_AEGTA</name>
<proteinExistence type="predicted"/>
<dbReference type="AlphaFoldDB" id="N1R0J1"/>
<sequence length="193" mass="21801">MPPHLPCWSSRLLVEAEVSTMRKRRSVADIESSSNGEVAVLEELEDAIFQIFLNFIFSFAVLMGITTNSYGHEFLMGITTNSYGHEFLMGITTNSYGHEFLMGITTNSYGHEFLMGITTNSYGHEFLMGIATTTIRRNCIAGLWQGAVVVRVLGERHAQVNSEIQNLSLRIDIRDEEKCCRDAFYFKVTILIK</sequence>
<reference evidence="1" key="1">
    <citation type="submission" date="2015-06" db="UniProtKB">
        <authorList>
            <consortium name="EnsemblPlants"/>
        </authorList>
    </citation>
    <scope>IDENTIFICATION</scope>
</reference>
<organism evidence="1">
    <name type="scientific">Aegilops tauschii</name>
    <name type="common">Tausch's goatgrass</name>
    <name type="synonym">Aegilops squarrosa</name>
    <dbReference type="NCBI Taxonomy" id="37682"/>
    <lineage>
        <taxon>Eukaryota</taxon>
        <taxon>Viridiplantae</taxon>
        <taxon>Streptophyta</taxon>
        <taxon>Embryophyta</taxon>
        <taxon>Tracheophyta</taxon>
        <taxon>Spermatophyta</taxon>
        <taxon>Magnoliopsida</taxon>
        <taxon>Liliopsida</taxon>
        <taxon>Poales</taxon>
        <taxon>Poaceae</taxon>
        <taxon>BOP clade</taxon>
        <taxon>Pooideae</taxon>
        <taxon>Triticodae</taxon>
        <taxon>Triticeae</taxon>
        <taxon>Triticinae</taxon>
        <taxon>Aegilops</taxon>
    </lineage>
</organism>
<dbReference type="EnsemblPlants" id="EMT17352">
    <property type="protein sequence ID" value="EMT17352"/>
    <property type="gene ID" value="F775_24639"/>
</dbReference>